<name>A0A8H3UDQ3_VENIN</name>
<dbReference type="PROSITE" id="PS51194">
    <property type="entry name" value="HELICASE_CTER"/>
    <property type="match status" value="1"/>
</dbReference>
<evidence type="ECO:0000259" key="5">
    <source>
        <dbReference type="PROSITE" id="PS51192"/>
    </source>
</evidence>
<evidence type="ECO:0000256" key="2">
    <source>
        <dbReference type="ARBA" id="ARBA00022801"/>
    </source>
</evidence>
<dbReference type="CDD" id="cd18793">
    <property type="entry name" value="SF2_C_SNF"/>
    <property type="match status" value="1"/>
</dbReference>
<dbReference type="Pfam" id="PF00271">
    <property type="entry name" value="Helicase_C"/>
    <property type="match status" value="1"/>
</dbReference>
<feature type="domain" description="Helicase C-terminal" evidence="6">
    <location>
        <begin position="859"/>
        <end position="1020"/>
    </location>
</feature>
<dbReference type="Gene3D" id="3.40.50.300">
    <property type="entry name" value="P-loop containing nucleotide triphosphate hydrolases"/>
    <property type="match status" value="2"/>
</dbReference>
<feature type="compositionally biased region" description="Basic residues" evidence="4">
    <location>
        <begin position="705"/>
        <end position="724"/>
    </location>
</feature>
<feature type="domain" description="Helicase ATP-binding" evidence="5">
    <location>
        <begin position="309"/>
        <end position="497"/>
    </location>
</feature>
<feature type="compositionally biased region" description="Acidic residues" evidence="4">
    <location>
        <begin position="269"/>
        <end position="281"/>
    </location>
</feature>
<dbReference type="SMART" id="SM00487">
    <property type="entry name" value="DEXDc"/>
    <property type="match status" value="1"/>
</dbReference>
<feature type="compositionally biased region" description="Acidic residues" evidence="4">
    <location>
        <begin position="739"/>
        <end position="752"/>
    </location>
</feature>
<feature type="region of interest" description="Disordered" evidence="4">
    <location>
        <begin position="222"/>
        <end position="282"/>
    </location>
</feature>
<dbReference type="GO" id="GO:0005524">
    <property type="term" value="F:ATP binding"/>
    <property type="evidence" value="ECO:0007669"/>
    <property type="project" value="UniProtKB-KW"/>
</dbReference>
<dbReference type="InterPro" id="IPR027417">
    <property type="entry name" value="P-loop_NTPase"/>
</dbReference>
<dbReference type="PANTHER" id="PTHR45626">
    <property type="entry name" value="TRANSCRIPTION TERMINATION FACTOR 2-RELATED"/>
    <property type="match status" value="1"/>
</dbReference>
<dbReference type="PROSITE" id="PS51192">
    <property type="entry name" value="HELICASE_ATP_BIND_1"/>
    <property type="match status" value="1"/>
</dbReference>
<sequence length="1081" mass="120682">MVREREAPIYARPEGQPSANPREPPQQPVPRQIHDLTASSPEFGKTSPLRNPLHRPLKKPESVLFNIPKKGVPRAEHHRDGQPTSRTVSGSSSQASLRIPPPILPPTDAVLTQPTGAFQVPPLGPYSQPQYKSGNVPDVYEISRPTTFQPKSSYAPPAPIFSSFGGLSSAPKYPPTKPVNFAQDDEEFNPDAALQGSRFGEPDPYRYVDSSKANEDIKALLEGAFDDDDDKPRLPRMRRQKKTQEEVPDAMKSLAARLQSLDVKKEEPKEEEEDEDEEDGSLEGLAVKLLPHQVEGVAWMNDREVSQKKKNGVLPKGGILADDMGLGKTIQTLALMLTNPIPSKEEREKDKKNTIPGNCSKTTLVVAPLALIKQWEAEIKTRVTSSHRMKVLVHHGPSRTKRFDELKKYDVVITTYQIIASEHANSSDDDKGIKTGCFGVHWYRIILDEAHSIKNRNAKSTKACYALRSHYRWCLTGTPMQNNLDELQSLIQFLKIRPYCDIGPWKEQITQPMKNGRGGLAMRRLQIFLKSCMKRRTKDVLKKEGALNPGGKVKEGEKGNGFRIVDRKVEVITAQFNDQERAFYDRLADRAQSRLDEMMGGAKNDYIGALVLLLRLRQACNHPQLIGSNVKKDNDALTTGATKPTTGTQAPKDDMDDIANLLGGLSVESKKCDVCQQVLSQSEIATSAVRCGDCEADFSSIQPKKEKKHRKHKKSRKEKSKKKSPLQPKPARQRKVIMDSDDEEEEGEWVVPEEERGASHLGIAGGTDDENAEGPGEWLSGDDSARSATDDEEEEGPSRARKLKKTRKVVPVDSDDEEQDSASDSEVDSEEESDSEDESSSSDDSDIVPDRPNMAKSTKIRYLMDILKKDTPDHKVIVFSQFTSMLDLVEPFLKSGNYNFTRYDGSMKNDHREASLERLRNDKKCRVLLCSLKCGSLGLNLTAASRVVILEPFWNPFVEEQAIDRVHRLNQTVDVVVYRLTIADTVEERILDLQEAKRKLANAAIEGGKAIGKLTMKDIMALFRRDAEHDHPVDNDGLGEKVGVLNSNPRKNAVGAAGPESRRGVPEKKTRAEDPVYGRRW</sequence>
<evidence type="ECO:0000256" key="4">
    <source>
        <dbReference type="SAM" id="MobiDB-lite"/>
    </source>
</evidence>
<dbReference type="EMBL" id="WNWR01000204">
    <property type="protein sequence ID" value="KAE9988947.1"/>
    <property type="molecule type" value="Genomic_DNA"/>
</dbReference>
<dbReference type="SMART" id="SM00490">
    <property type="entry name" value="HELICc"/>
    <property type="match status" value="1"/>
</dbReference>
<evidence type="ECO:0000256" key="1">
    <source>
        <dbReference type="ARBA" id="ARBA00022741"/>
    </source>
</evidence>
<dbReference type="InterPro" id="IPR049730">
    <property type="entry name" value="SNF2/RAD54-like_C"/>
</dbReference>
<dbReference type="GO" id="GO:0006281">
    <property type="term" value="P:DNA repair"/>
    <property type="evidence" value="ECO:0007669"/>
    <property type="project" value="TreeGrafter"/>
</dbReference>
<feature type="compositionally biased region" description="Low complexity" evidence="4">
    <location>
        <begin position="638"/>
        <end position="650"/>
    </location>
</feature>
<evidence type="ECO:0000259" key="6">
    <source>
        <dbReference type="PROSITE" id="PS51194"/>
    </source>
</evidence>
<dbReference type="Pfam" id="PF00176">
    <property type="entry name" value="SNF2-rel_dom"/>
    <property type="match status" value="1"/>
</dbReference>
<evidence type="ECO:0000313" key="8">
    <source>
        <dbReference type="EMBL" id="KAE9988947.1"/>
    </source>
</evidence>
<dbReference type="FunFam" id="3.40.50.10810:FF:000053">
    <property type="entry name" value="SNF2 family helicase/ATPase, putative"/>
    <property type="match status" value="1"/>
</dbReference>
<dbReference type="InterPro" id="IPR001650">
    <property type="entry name" value="Helicase_C-like"/>
</dbReference>
<evidence type="ECO:0000313" key="10">
    <source>
        <dbReference type="Proteomes" id="UP000490939"/>
    </source>
</evidence>
<feature type="region of interest" description="Disordered" evidence="4">
    <location>
        <begin position="702"/>
        <end position="854"/>
    </location>
</feature>
<organism evidence="7 9">
    <name type="scientific">Venturia inaequalis</name>
    <name type="common">Apple scab fungus</name>
    <dbReference type="NCBI Taxonomy" id="5025"/>
    <lineage>
        <taxon>Eukaryota</taxon>
        <taxon>Fungi</taxon>
        <taxon>Dikarya</taxon>
        <taxon>Ascomycota</taxon>
        <taxon>Pezizomycotina</taxon>
        <taxon>Dothideomycetes</taxon>
        <taxon>Pleosporomycetidae</taxon>
        <taxon>Venturiales</taxon>
        <taxon>Venturiaceae</taxon>
        <taxon>Venturia</taxon>
    </lineage>
</organism>
<dbReference type="Proteomes" id="UP000490939">
    <property type="component" value="Unassembled WGS sequence"/>
</dbReference>
<dbReference type="InterPro" id="IPR014001">
    <property type="entry name" value="Helicase_ATP-bd"/>
</dbReference>
<feature type="region of interest" description="Disordered" evidence="4">
    <location>
        <begin position="1030"/>
        <end position="1081"/>
    </location>
</feature>
<keyword evidence="2" id="KW-0378">Hydrolase</keyword>
<evidence type="ECO:0000313" key="9">
    <source>
        <dbReference type="Proteomes" id="UP000433883"/>
    </source>
</evidence>
<feature type="compositionally biased region" description="Polar residues" evidence="4">
    <location>
        <begin position="82"/>
        <end position="96"/>
    </location>
</feature>
<keyword evidence="10" id="KW-1185">Reference proteome</keyword>
<dbReference type="Gene3D" id="3.40.50.10810">
    <property type="entry name" value="Tandem AAA-ATPase domain"/>
    <property type="match status" value="1"/>
</dbReference>
<reference evidence="7 9" key="1">
    <citation type="submission" date="2019-11" db="EMBL/GenBank/DDBJ databases">
        <title>Venturia inaequalis Genome Resource.</title>
        <authorList>
            <person name="Lichtner F.J."/>
        </authorList>
    </citation>
    <scope>NUCLEOTIDE SEQUENCE [LARGE SCALE GENOMIC DNA]</scope>
    <source>
        <strain evidence="7">Bline_iso_100314</strain>
        <strain evidence="8 10">DMI_063113</strain>
    </source>
</reference>
<dbReference type="Proteomes" id="UP000433883">
    <property type="component" value="Unassembled WGS sequence"/>
</dbReference>
<feature type="compositionally biased region" description="Basic and acidic residues" evidence="4">
    <location>
        <begin position="1060"/>
        <end position="1081"/>
    </location>
</feature>
<keyword evidence="3" id="KW-0067">ATP-binding</keyword>
<gene>
    <name evidence="7" type="ORF">BLS_006251</name>
    <name evidence="8" type="ORF">EG327_003160</name>
</gene>
<feature type="compositionally biased region" description="Basic residues" evidence="4">
    <location>
        <begin position="799"/>
        <end position="808"/>
    </location>
</feature>
<dbReference type="GO" id="GO:0008094">
    <property type="term" value="F:ATP-dependent activity, acting on DNA"/>
    <property type="evidence" value="ECO:0007669"/>
    <property type="project" value="TreeGrafter"/>
</dbReference>
<accession>A0A8H3UDQ3</accession>
<keyword evidence="1" id="KW-0547">Nucleotide-binding</keyword>
<dbReference type="EMBL" id="WNWQ01000455">
    <property type="protein sequence ID" value="KAE9967642.1"/>
    <property type="molecule type" value="Genomic_DNA"/>
</dbReference>
<proteinExistence type="predicted"/>
<dbReference type="AlphaFoldDB" id="A0A8H3UDQ3"/>
<dbReference type="InterPro" id="IPR038718">
    <property type="entry name" value="SNF2-like_sf"/>
</dbReference>
<feature type="compositionally biased region" description="Acidic residues" evidence="4">
    <location>
        <begin position="813"/>
        <end position="847"/>
    </location>
</feature>
<dbReference type="PANTHER" id="PTHR45626:SF14">
    <property type="entry name" value="ATP-DEPENDENT DNA HELICASE (EUROFUNG)"/>
    <property type="match status" value="1"/>
</dbReference>
<evidence type="ECO:0000313" key="7">
    <source>
        <dbReference type="EMBL" id="KAE9967642.1"/>
    </source>
</evidence>
<dbReference type="InterPro" id="IPR000330">
    <property type="entry name" value="SNF2_N"/>
</dbReference>
<evidence type="ECO:0000256" key="3">
    <source>
        <dbReference type="ARBA" id="ARBA00022840"/>
    </source>
</evidence>
<dbReference type="CDD" id="cd18008">
    <property type="entry name" value="DEXDc_SHPRH-like"/>
    <property type="match status" value="1"/>
</dbReference>
<comment type="caution">
    <text evidence="7">The sequence shown here is derived from an EMBL/GenBank/DDBJ whole genome shotgun (WGS) entry which is preliminary data.</text>
</comment>
<dbReference type="GO" id="GO:0016787">
    <property type="term" value="F:hydrolase activity"/>
    <property type="evidence" value="ECO:0007669"/>
    <property type="project" value="UniProtKB-KW"/>
</dbReference>
<feature type="region of interest" description="Disordered" evidence="4">
    <location>
        <begin position="627"/>
        <end position="655"/>
    </location>
</feature>
<feature type="region of interest" description="Disordered" evidence="4">
    <location>
        <begin position="1"/>
        <end position="138"/>
    </location>
</feature>
<dbReference type="SUPFAM" id="SSF52540">
    <property type="entry name" value="P-loop containing nucleoside triphosphate hydrolases"/>
    <property type="match status" value="2"/>
</dbReference>
<protein>
    <submittedName>
        <fullName evidence="7">Uncharacterized protein</fullName>
    </submittedName>
</protein>
<dbReference type="GO" id="GO:0005634">
    <property type="term" value="C:nucleus"/>
    <property type="evidence" value="ECO:0007669"/>
    <property type="project" value="TreeGrafter"/>
</dbReference>
<dbReference type="InterPro" id="IPR050628">
    <property type="entry name" value="SNF2_RAD54_helicase_TF"/>
</dbReference>